<dbReference type="Gene3D" id="3.30.700.10">
    <property type="entry name" value="Glycoprotein, Type 4 Pilin"/>
    <property type="match status" value="1"/>
</dbReference>
<dbReference type="AlphaFoldDB" id="A0A7S9FU94"/>
<sequence length="142" mass="14147">MELMIVVAIIGILASVALPAYQDYVARAQMSEALTLASGPKVAISEVFAQNGSCPVNGSDGIAPAADIKGKYVDSVTTGGAAATVGGCTIVALISSSTASKGIQGKTLTLTLSNADKGSNVWTCTTSAAQKYAPKACTSTAT</sequence>
<dbReference type="InterPro" id="IPR045584">
    <property type="entry name" value="Pilin-like"/>
</dbReference>
<dbReference type="EMBL" id="MN582046">
    <property type="protein sequence ID" value="QPF47732.1"/>
    <property type="molecule type" value="Genomic_DNA"/>
</dbReference>
<name>A0A7S9FU94_9BURK</name>
<evidence type="ECO:0000256" key="1">
    <source>
        <dbReference type="ARBA" id="ARBA00005233"/>
    </source>
</evidence>
<dbReference type="Pfam" id="PF00114">
    <property type="entry name" value="Pilin"/>
    <property type="match status" value="1"/>
</dbReference>
<gene>
    <name evidence="2" type="primary">pilA</name>
</gene>
<proteinExistence type="inferred from homology"/>
<reference evidence="2" key="1">
    <citation type="submission" date="2019-10" db="EMBL/GenBank/DDBJ databases">
        <title>The role type IV pili in biofilm formation and pathogenicity of Xylophilus ampelinus.</title>
        <authorList>
            <person name="Nyembe N.P.P."/>
            <person name="Petersen Y."/>
            <person name="Ludidi N.N."/>
            <person name="Ndimba B.K."/>
        </authorList>
    </citation>
    <scope>NUCLEOTIDE SEQUENCE</scope>
    <source>
        <strain evidence="2">VS20</strain>
    </source>
</reference>
<comment type="similarity">
    <text evidence="1">Belongs to the N-Me-Phe pilin family.</text>
</comment>
<dbReference type="SUPFAM" id="SSF54523">
    <property type="entry name" value="Pili subunits"/>
    <property type="match status" value="1"/>
</dbReference>
<dbReference type="GO" id="GO:0007155">
    <property type="term" value="P:cell adhesion"/>
    <property type="evidence" value="ECO:0007669"/>
    <property type="project" value="InterPro"/>
</dbReference>
<protein>
    <submittedName>
        <fullName evidence="2">Type IV pilin</fullName>
    </submittedName>
</protein>
<evidence type="ECO:0000313" key="2">
    <source>
        <dbReference type="EMBL" id="QPF47732.1"/>
    </source>
</evidence>
<dbReference type="InterPro" id="IPR001082">
    <property type="entry name" value="Pilin"/>
</dbReference>
<organism evidence="2">
    <name type="scientific">Xylophilus ampelinus</name>
    <dbReference type="NCBI Taxonomy" id="54067"/>
    <lineage>
        <taxon>Bacteria</taxon>
        <taxon>Pseudomonadati</taxon>
        <taxon>Pseudomonadota</taxon>
        <taxon>Betaproteobacteria</taxon>
        <taxon>Burkholderiales</taxon>
        <taxon>Xylophilus</taxon>
    </lineage>
</organism>
<accession>A0A7S9FU94</accession>
<dbReference type="GO" id="GO:0009289">
    <property type="term" value="C:pilus"/>
    <property type="evidence" value="ECO:0007669"/>
    <property type="project" value="InterPro"/>
</dbReference>